<name>A0A5S4G971_9ACTN</name>
<evidence type="ECO:0000259" key="4">
    <source>
        <dbReference type="PROSITE" id="PS50043"/>
    </source>
</evidence>
<accession>A0A5S4G971</accession>
<dbReference type="AlphaFoldDB" id="A0A5S4G971"/>
<dbReference type="GO" id="GO:0006355">
    <property type="term" value="P:regulation of DNA-templated transcription"/>
    <property type="evidence" value="ECO:0007669"/>
    <property type="project" value="InterPro"/>
</dbReference>
<dbReference type="Pfam" id="PF00196">
    <property type="entry name" value="GerE"/>
    <property type="match status" value="1"/>
</dbReference>
<dbReference type="Proteomes" id="UP000306628">
    <property type="component" value="Unassembled WGS sequence"/>
</dbReference>
<feature type="region of interest" description="Disordered" evidence="3">
    <location>
        <begin position="873"/>
        <end position="892"/>
    </location>
</feature>
<dbReference type="InterPro" id="IPR000792">
    <property type="entry name" value="Tscrpt_reg_LuxR_C"/>
</dbReference>
<keyword evidence="2" id="KW-0067">ATP-binding</keyword>
<evidence type="ECO:0000256" key="3">
    <source>
        <dbReference type="SAM" id="MobiDB-lite"/>
    </source>
</evidence>
<dbReference type="PROSITE" id="PS50043">
    <property type="entry name" value="HTH_LUXR_2"/>
    <property type="match status" value="1"/>
</dbReference>
<dbReference type="InterPro" id="IPR011990">
    <property type="entry name" value="TPR-like_helical_dom_sf"/>
</dbReference>
<dbReference type="OrthoDB" id="5476461at2"/>
<dbReference type="InterPro" id="IPR027417">
    <property type="entry name" value="P-loop_NTPase"/>
</dbReference>
<dbReference type="PROSITE" id="PS00622">
    <property type="entry name" value="HTH_LUXR_1"/>
    <property type="match status" value="1"/>
</dbReference>
<sequence length="949" mass="101743">MDDADVTADRMISPVLVGRAAELRSLLSVVTRVPAVVLIEGEAGIGKTRLVGELASELGDRLLLVGGCAQIREPFPLGPLLDALRGTGERLERVRLSPVTAALHPLLPELAPFLPPALTPLDDPAGRRHQVFRGLAELLRALGRVVLVLEDLHWADEQTAEFLGYLLADPPSELALVLTFRGEEAGPGMRALMTRRRAEVTRAHIVLAPLNVAETNELTAAILGTQQVSEEFAVYLCERASGLPYAIQELVALLRSRGTLIQHGTGWARKALDELDVPAGVRDSVLERVRGLSGSAQAMAEAAAVLQVPVPVSVLVATCHAPPEEARAGLVELLERGLFAERADAVGFRHMLAVQAVYESVPLPRRQALHTRAAAAVSRQRPEPLGQIAHHLRRAGDLDAWVDAAEKAAAQAVALANDAEAERLLEAVLRHAPLDPAREGRLAVRLGWAGSYALSAEEVIDLLRGAVERQPAGPVRGELNYLIGLQHERSGALRERYSHIAAAVPELVDNPFLAASAMVGLGIPTGAGIPLAEHLSWLDRARDLIPAIAEPEWRVSILGKVAMVLTCVGDPRRAALTEQMLEQTGRRPASRWEVMAYESVGANATLAGHHDAAKDLLSLALAEAVRHDVTRLIEFRCRVDLVVQAYCSGSWHGLAEEAEDLRDRFSDQRTYRVLIETVENCLALAQGRLDGIRLDDMVRENLRMGAVDALPLPVGALLRLATSQGEAGAAVAGTAEAFALWADQDLWPVGVRAVPALAEALVSVGRADEAAELVARLDRELAALDAPLVPAALDHARGFLTGDAERFTAAATAYDRLPAPYEAAQAREQAALRLFAVDDERAAALLAAAIEGYGGLGAHWDLDRATKLARQRGLSSPVRHRGGPRGYGSELSPRESAVARLAATGLTNKEIAKELFVSAKTVEKHLGAAMRKLGLHSRAAIAHRLAELQ</sequence>
<comment type="caution">
    <text evidence="5">The sequence shown here is derived from an EMBL/GenBank/DDBJ whole genome shotgun (WGS) entry which is preliminary data.</text>
</comment>
<organism evidence="5 6">
    <name type="scientific">Nonomuraea zeae</name>
    <dbReference type="NCBI Taxonomy" id="1642303"/>
    <lineage>
        <taxon>Bacteria</taxon>
        <taxon>Bacillati</taxon>
        <taxon>Actinomycetota</taxon>
        <taxon>Actinomycetes</taxon>
        <taxon>Streptosporangiales</taxon>
        <taxon>Streptosporangiaceae</taxon>
        <taxon>Nonomuraea</taxon>
    </lineage>
</organism>
<evidence type="ECO:0000313" key="6">
    <source>
        <dbReference type="Proteomes" id="UP000306628"/>
    </source>
</evidence>
<dbReference type="InterPro" id="IPR041664">
    <property type="entry name" value="AAA_16"/>
</dbReference>
<dbReference type="GO" id="GO:0004016">
    <property type="term" value="F:adenylate cyclase activity"/>
    <property type="evidence" value="ECO:0007669"/>
    <property type="project" value="TreeGrafter"/>
</dbReference>
<dbReference type="PANTHER" id="PTHR16305:SF35">
    <property type="entry name" value="TRANSCRIPTIONAL ACTIVATOR DOMAIN"/>
    <property type="match status" value="1"/>
</dbReference>
<keyword evidence="1" id="KW-0547">Nucleotide-binding</keyword>
<feature type="domain" description="HTH luxR-type" evidence="4">
    <location>
        <begin position="884"/>
        <end position="949"/>
    </location>
</feature>
<dbReference type="Gene3D" id="1.10.10.10">
    <property type="entry name" value="Winged helix-like DNA-binding domain superfamily/Winged helix DNA-binding domain"/>
    <property type="match status" value="1"/>
</dbReference>
<dbReference type="SUPFAM" id="SSF46894">
    <property type="entry name" value="C-terminal effector domain of the bipartite response regulators"/>
    <property type="match status" value="1"/>
</dbReference>
<evidence type="ECO:0000256" key="2">
    <source>
        <dbReference type="ARBA" id="ARBA00022840"/>
    </source>
</evidence>
<dbReference type="CDD" id="cd06170">
    <property type="entry name" value="LuxR_C_like"/>
    <property type="match status" value="1"/>
</dbReference>
<dbReference type="GO" id="GO:0003677">
    <property type="term" value="F:DNA binding"/>
    <property type="evidence" value="ECO:0007669"/>
    <property type="project" value="InterPro"/>
</dbReference>
<dbReference type="InterPro" id="IPR036388">
    <property type="entry name" value="WH-like_DNA-bd_sf"/>
</dbReference>
<dbReference type="PRINTS" id="PR00038">
    <property type="entry name" value="HTHLUXR"/>
</dbReference>
<protein>
    <submittedName>
        <fullName evidence="5">LuxR family transcriptional regulator</fullName>
    </submittedName>
</protein>
<dbReference type="Gene3D" id="3.40.50.300">
    <property type="entry name" value="P-loop containing nucleotide triphosphate hydrolases"/>
    <property type="match status" value="1"/>
</dbReference>
<dbReference type="EMBL" id="VCKX01000121">
    <property type="protein sequence ID" value="TMR29389.1"/>
    <property type="molecule type" value="Genomic_DNA"/>
</dbReference>
<dbReference type="PANTHER" id="PTHR16305">
    <property type="entry name" value="TESTICULAR SOLUBLE ADENYLYL CYCLASE"/>
    <property type="match status" value="1"/>
</dbReference>
<dbReference type="SMART" id="SM00421">
    <property type="entry name" value="HTH_LUXR"/>
    <property type="match status" value="1"/>
</dbReference>
<dbReference type="Pfam" id="PF13191">
    <property type="entry name" value="AAA_16"/>
    <property type="match status" value="1"/>
</dbReference>
<keyword evidence="6" id="KW-1185">Reference proteome</keyword>
<dbReference type="InterPro" id="IPR016032">
    <property type="entry name" value="Sig_transdc_resp-reg_C-effctor"/>
</dbReference>
<dbReference type="GO" id="GO:0005524">
    <property type="term" value="F:ATP binding"/>
    <property type="evidence" value="ECO:0007669"/>
    <property type="project" value="UniProtKB-KW"/>
</dbReference>
<dbReference type="SUPFAM" id="SSF52540">
    <property type="entry name" value="P-loop containing nucleoside triphosphate hydrolases"/>
    <property type="match status" value="1"/>
</dbReference>
<dbReference type="Gene3D" id="1.25.40.10">
    <property type="entry name" value="Tetratricopeptide repeat domain"/>
    <property type="match status" value="1"/>
</dbReference>
<proteinExistence type="predicted"/>
<evidence type="ECO:0000256" key="1">
    <source>
        <dbReference type="ARBA" id="ARBA00022741"/>
    </source>
</evidence>
<dbReference type="GO" id="GO:0005737">
    <property type="term" value="C:cytoplasm"/>
    <property type="evidence" value="ECO:0007669"/>
    <property type="project" value="TreeGrafter"/>
</dbReference>
<reference evidence="5 6" key="1">
    <citation type="submission" date="2019-05" db="EMBL/GenBank/DDBJ databases">
        <title>Draft genome sequence of Nonomuraea zeae DSM 100528.</title>
        <authorList>
            <person name="Saricaoglu S."/>
            <person name="Isik K."/>
        </authorList>
    </citation>
    <scope>NUCLEOTIDE SEQUENCE [LARGE SCALE GENOMIC DNA]</scope>
    <source>
        <strain evidence="5 6">DSM 100528</strain>
    </source>
</reference>
<gene>
    <name evidence="5" type="ORF">ETD85_32585</name>
</gene>
<evidence type="ECO:0000313" key="5">
    <source>
        <dbReference type="EMBL" id="TMR29389.1"/>
    </source>
</evidence>